<gene>
    <name evidence="5" type="ORF">EVAR_32957_1</name>
</gene>
<dbReference type="InterPro" id="IPR051217">
    <property type="entry name" value="Insect_Cuticle_Struc_Prot"/>
</dbReference>
<dbReference type="GO" id="GO:0042302">
    <property type="term" value="F:structural constituent of cuticle"/>
    <property type="evidence" value="ECO:0007669"/>
    <property type="project" value="UniProtKB-UniRule"/>
</dbReference>
<dbReference type="PROSITE" id="PS51155">
    <property type="entry name" value="CHIT_BIND_RR_2"/>
    <property type="match status" value="2"/>
</dbReference>
<reference evidence="5 6" key="1">
    <citation type="journal article" date="2019" name="Commun. Biol.">
        <title>The bagworm genome reveals a unique fibroin gene that provides high tensile strength.</title>
        <authorList>
            <person name="Kono N."/>
            <person name="Nakamura H."/>
            <person name="Ohtoshi R."/>
            <person name="Tomita M."/>
            <person name="Numata K."/>
            <person name="Arakawa K."/>
        </authorList>
    </citation>
    <scope>NUCLEOTIDE SEQUENCE [LARGE SCALE GENOMIC DNA]</scope>
</reference>
<dbReference type="PROSITE" id="PS00233">
    <property type="entry name" value="CHIT_BIND_RR_1"/>
    <property type="match status" value="1"/>
</dbReference>
<dbReference type="Proteomes" id="UP000299102">
    <property type="component" value="Unassembled WGS sequence"/>
</dbReference>
<keyword evidence="1 3" id="KW-0193">Cuticle</keyword>
<keyword evidence="2" id="KW-0732">Signal</keyword>
<evidence type="ECO:0000313" key="5">
    <source>
        <dbReference type="EMBL" id="GBP55705.1"/>
    </source>
</evidence>
<comment type="caution">
    <text evidence="5">The sequence shown here is derived from an EMBL/GenBank/DDBJ whole genome shotgun (WGS) entry which is preliminary data.</text>
</comment>
<organism evidence="5 6">
    <name type="scientific">Eumeta variegata</name>
    <name type="common">Bagworm moth</name>
    <name type="synonym">Eumeta japonica</name>
    <dbReference type="NCBI Taxonomy" id="151549"/>
    <lineage>
        <taxon>Eukaryota</taxon>
        <taxon>Metazoa</taxon>
        <taxon>Ecdysozoa</taxon>
        <taxon>Arthropoda</taxon>
        <taxon>Hexapoda</taxon>
        <taxon>Insecta</taxon>
        <taxon>Pterygota</taxon>
        <taxon>Neoptera</taxon>
        <taxon>Endopterygota</taxon>
        <taxon>Lepidoptera</taxon>
        <taxon>Glossata</taxon>
        <taxon>Ditrysia</taxon>
        <taxon>Tineoidea</taxon>
        <taxon>Psychidae</taxon>
        <taxon>Oiketicinae</taxon>
        <taxon>Eumeta</taxon>
    </lineage>
</organism>
<dbReference type="InterPro" id="IPR000618">
    <property type="entry name" value="Insect_cuticle"/>
</dbReference>
<feature type="region of interest" description="Disordered" evidence="4">
    <location>
        <begin position="490"/>
        <end position="516"/>
    </location>
</feature>
<dbReference type="PANTHER" id="PTHR12236">
    <property type="entry name" value="STRUCTURAL CONTITUENT OF CUTICLE"/>
    <property type="match status" value="1"/>
</dbReference>
<dbReference type="GO" id="GO:0005615">
    <property type="term" value="C:extracellular space"/>
    <property type="evidence" value="ECO:0007669"/>
    <property type="project" value="TreeGrafter"/>
</dbReference>
<feature type="region of interest" description="Disordered" evidence="4">
    <location>
        <begin position="187"/>
        <end position="208"/>
    </location>
</feature>
<evidence type="ECO:0000256" key="2">
    <source>
        <dbReference type="ARBA" id="ARBA00022729"/>
    </source>
</evidence>
<dbReference type="PANTHER" id="PTHR12236:SF95">
    <property type="entry name" value="CUTICULAR PROTEIN 76BD, ISOFORM C-RELATED"/>
    <property type="match status" value="1"/>
</dbReference>
<protein>
    <submittedName>
        <fullName evidence="5">Cuticle protein 19</fullName>
    </submittedName>
</protein>
<sequence length="644" mass="71279">MAGRWHLAPRSCAAVGGAYCRPVECTEGAGDSEGAGGRREWAPAARLTSQGRHGPGYWIVMQFVSSIAQVESEMFHSLLFVTVDGNNYIFSKRSQKNVDSFKLIPVPFAPGHRTLTGAAVTRRHCRNVGRLSLDTASPDSLQATISSTRMRGMWFRLYHMRWRECSEYQLNLKYKTSINYLRARQYNDRGSDSSRRGRRRRVNRGSDVVRPLRPRCRLTSLNIDYANGPVKEFSRGVHRRRARAEARPHTRYVNSPYRGLTFVHEPQRVSRVLLPLAFIGAACGGIVAPYAPAPHAISASAHGYGYGLGVDGLTARAPLLQVPAAAYAAHAPVELYAPPRYAFNYRVADGHTGDQKGQWEAREGDLVRGRYSLAEPDGTLLTVDYAADDQSGFNAVISKQGRSAHAPPAVAPFIKSVTAAHGYFHGSACGTLVKLTFNDLSIRNIRTTTPRVIHAPLGIGGKPERASENAKPVFALSAFVALAYGQHHQQQQGHGHAFSSQSIVRHEQTHHGSQGHEQVHYAAPVHHAPIHHAAPVHHAIPVHYAPVQHVAASGHKESSHHHEDYYAHPKYTFEYKVEDPHTGDNKYQHESRDGDVVKGVYSLHQADGSVRTVEYNSDKHTGFNAFVKSETIKHVQPATHHYHH</sequence>
<proteinExistence type="predicted"/>
<evidence type="ECO:0000256" key="1">
    <source>
        <dbReference type="ARBA" id="ARBA00022460"/>
    </source>
</evidence>
<dbReference type="OrthoDB" id="6366111at2759"/>
<name>A0A4C1X096_EUMVA</name>
<dbReference type="AlphaFoldDB" id="A0A4C1X096"/>
<dbReference type="InterPro" id="IPR031311">
    <property type="entry name" value="CHIT_BIND_RR_consensus"/>
</dbReference>
<dbReference type="EMBL" id="BGZK01000676">
    <property type="protein sequence ID" value="GBP55705.1"/>
    <property type="molecule type" value="Genomic_DNA"/>
</dbReference>
<dbReference type="GO" id="GO:0031012">
    <property type="term" value="C:extracellular matrix"/>
    <property type="evidence" value="ECO:0007669"/>
    <property type="project" value="TreeGrafter"/>
</dbReference>
<dbReference type="PRINTS" id="PR00947">
    <property type="entry name" value="CUTICLE"/>
</dbReference>
<evidence type="ECO:0000256" key="3">
    <source>
        <dbReference type="PROSITE-ProRule" id="PRU00497"/>
    </source>
</evidence>
<keyword evidence="6" id="KW-1185">Reference proteome</keyword>
<evidence type="ECO:0000256" key="4">
    <source>
        <dbReference type="SAM" id="MobiDB-lite"/>
    </source>
</evidence>
<evidence type="ECO:0000313" key="6">
    <source>
        <dbReference type="Proteomes" id="UP000299102"/>
    </source>
</evidence>
<dbReference type="Pfam" id="PF00379">
    <property type="entry name" value="Chitin_bind_4"/>
    <property type="match status" value="2"/>
</dbReference>
<accession>A0A4C1X096</accession>